<keyword evidence="2" id="KW-1185">Reference proteome</keyword>
<sequence>MPYKMSESCRHKIPKVRYRMENWSAYDAALRRRGDLTIWV</sequence>
<comment type="caution">
    <text evidence="1">The sequence shown here is derived from an EMBL/GenBank/DDBJ whole genome shotgun (WGS) entry which is preliminary data.</text>
</comment>
<evidence type="ECO:0000313" key="1">
    <source>
        <dbReference type="EMBL" id="MBK1835906.1"/>
    </source>
</evidence>
<feature type="non-terminal residue" evidence="1">
    <location>
        <position position="40"/>
    </location>
</feature>
<gene>
    <name evidence="1" type="ORF">JHL17_00640</name>
</gene>
<dbReference type="Proteomes" id="UP000652760">
    <property type="component" value="Unassembled WGS sequence"/>
</dbReference>
<organism evidence="1 2">
    <name type="scientific">Azospirillum endophyticum</name>
    <dbReference type="NCBI Taxonomy" id="2800326"/>
    <lineage>
        <taxon>Bacteria</taxon>
        <taxon>Pseudomonadati</taxon>
        <taxon>Pseudomonadota</taxon>
        <taxon>Alphaproteobacteria</taxon>
        <taxon>Rhodospirillales</taxon>
        <taxon>Azospirillaceae</taxon>
        <taxon>Azospirillum</taxon>
    </lineage>
</organism>
<name>A0ABS1EXL1_9PROT</name>
<reference evidence="2" key="1">
    <citation type="submission" date="2021-01" db="EMBL/GenBank/DDBJ databases">
        <title>Genome public.</title>
        <authorList>
            <person name="Liu C."/>
            <person name="Sun Q."/>
        </authorList>
    </citation>
    <scope>NUCLEOTIDE SEQUENCE [LARGE SCALE GENOMIC DNA]</scope>
    <source>
        <strain evidence="2">YIM B02556</strain>
    </source>
</reference>
<proteinExistence type="predicted"/>
<protein>
    <submittedName>
        <fullName evidence="1">IS5/IS1182 family transposase</fullName>
    </submittedName>
</protein>
<dbReference type="EMBL" id="JAENHM010000003">
    <property type="protein sequence ID" value="MBK1835906.1"/>
    <property type="molecule type" value="Genomic_DNA"/>
</dbReference>
<evidence type="ECO:0000313" key="2">
    <source>
        <dbReference type="Proteomes" id="UP000652760"/>
    </source>
</evidence>
<accession>A0ABS1EXL1</accession>